<keyword evidence="2" id="KW-1185">Reference proteome</keyword>
<sequence length="83" mass="9973">MISYSVQIPDEKQSFFQEFLDVIGADYKKENSVSEKEKSQENVEIPEWHNKIVEERLADYRENPKNNMNFDDLLKDLRKKYSL</sequence>
<dbReference type="OrthoDB" id="798979at2"/>
<reference evidence="2" key="1">
    <citation type="submission" date="2016-10" db="EMBL/GenBank/DDBJ databases">
        <authorList>
            <person name="Varghese N."/>
            <person name="Submissions S."/>
        </authorList>
    </citation>
    <scope>NUCLEOTIDE SEQUENCE [LARGE SCALE GENOMIC DNA]</scope>
    <source>
        <strain evidence="2">DSM 21580</strain>
    </source>
</reference>
<gene>
    <name evidence="1" type="ORF">SAMN05421847_1142</name>
</gene>
<dbReference type="Proteomes" id="UP000236738">
    <property type="component" value="Unassembled WGS sequence"/>
</dbReference>
<dbReference type="EMBL" id="FNUS01000002">
    <property type="protein sequence ID" value="SEF96283.1"/>
    <property type="molecule type" value="Genomic_DNA"/>
</dbReference>
<dbReference type="InterPro" id="IPR013406">
    <property type="entry name" value="CHP02574_addiction_mod"/>
</dbReference>
<dbReference type="Pfam" id="PF09720">
    <property type="entry name" value="Unstab_antitox"/>
    <property type="match status" value="1"/>
</dbReference>
<proteinExistence type="predicted"/>
<evidence type="ECO:0000313" key="2">
    <source>
        <dbReference type="Proteomes" id="UP000236738"/>
    </source>
</evidence>
<dbReference type="RefSeq" id="WP_103913146.1">
    <property type="nucleotide sequence ID" value="NZ_FNUS01000002.1"/>
</dbReference>
<dbReference type="AlphaFoldDB" id="A0A1H5WA55"/>
<name>A0A1H5WA55_9FLAO</name>
<accession>A0A1H5WA55</accession>
<protein>
    <submittedName>
        <fullName evidence="1">Putative addiction module component</fullName>
    </submittedName>
</protein>
<organism evidence="1 2">
    <name type="scientific">Halpernia humi</name>
    <dbReference type="NCBI Taxonomy" id="493375"/>
    <lineage>
        <taxon>Bacteria</taxon>
        <taxon>Pseudomonadati</taxon>
        <taxon>Bacteroidota</taxon>
        <taxon>Flavobacteriia</taxon>
        <taxon>Flavobacteriales</taxon>
        <taxon>Weeksellaceae</taxon>
        <taxon>Chryseobacterium group</taxon>
        <taxon>Halpernia</taxon>
    </lineage>
</organism>
<evidence type="ECO:0000313" key="1">
    <source>
        <dbReference type="EMBL" id="SEF96283.1"/>
    </source>
</evidence>